<reference evidence="1" key="2">
    <citation type="submission" date="2014-03" db="EMBL/GenBank/DDBJ databases">
        <title>The whipworm genome and dual-species transcriptomics of an intimate host-pathogen interaction.</title>
        <authorList>
            <person name="Foth B.J."/>
            <person name="Tsai I.J."/>
            <person name="Reid A.J."/>
            <person name="Bancroft A.J."/>
            <person name="Nichol S."/>
            <person name="Tracey A."/>
            <person name="Holroyd N."/>
            <person name="Cotton J.A."/>
            <person name="Stanley E.J."/>
            <person name="Zarowiecki M."/>
            <person name="Liu J.Z."/>
            <person name="Huckvale T."/>
            <person name="Cooper P.J."/>
            <person name="Grencis R.K."/>
            <person name="Berriman M."/>
        </authorList>
    </citation>
    <scope>NUCLEOTIDE SEQUENCE [LARGE SCALE GENOMIC DNA]</scope>
</reference>
<evidence type="ECO:0000313" key="2">
    <source>
        <dbReference type="Proteomes" id="UP000030665"/>
    </source>
</evidence>
<reference evidence="1" key="1">
    <citation type="submission" date="2014-01" db="EMBL/GenBank/DDBJ databases">
        <authorList>
            <person name="Aslett M."/>
        </authorList>
    </citation>
    <scope>NUCLEOTIDE SEQUENCE</scope>
</reference>
<protein>
    <recommendedName>
        <fullName evidence="3">C2H2-type domain-containing protein</fullName>
    </recommendedName>
</protein>
<accession>A0A077YUW8</accession>
<gene>
    <name evidence="1" type="ORF">TTRE_0000015101</name>
</gene>
<dbReference type="OrthoDB" id="10254930at2759"/>
<organism evidence="1 2">
    <name type="scientific">Trichuris trichiura</name>
    <name type="common">Whipworm</name>
    <name type="synonym">Trichocephalus trichiurus</name>
    <dbReference type="NCBI Taxonomy" id="36087"/>
    <lineage>
        <taxon>Eukaryota</taxon>
        <taxon>Metazoa</taxon>
        <taxon>Ecdysozoa</taxon>
        <taxon>Nematoda</taxon>
        <taxon>Enoplea</taxon>
        <taxon>Dorylaimia</taxon>
        <taxon>Trichinellida</taxon>
        <taxon>Trichuridae</taxon>
        <taxon>Trichuris</taxon>
    </lineage>
</organism>
<evidence type="ECO:0008006" key="3">
    <source>
        <dbReference type="Google" id="ProtNLM"/>
    </source>
</evidence>
<name>A0A077YUW8_TRITR</name>
<proteinExistence type="predicted"/>
<evidence type="ECO:0000313" key="1">
    <source>
        <dbReference type="EMBL" id="CDW51892.1"/>
    </source>
</evidence>
<sequence>NGASTFSESSPGPSTSKGPPAVIFSCGKTFASPEMASVHAARVGHVNFSESTEAAKVLTPEEAKQRQKEFVLAYHISHGATFCRFQRILEQIRLDREAMNNRVIMIFQEFQFYVTFCYSVSTLLRIESINLRKRTRLLSKSYRPKRGHLSIVRIAIHVSYR</sequence>
<dbReference type="Proteomes" id="UP000030665">
    <property type="component" value="Unassembled WGS sequence"/>
</dbReference>
<dbReference type="EMBL" id="HG805811">
    <property type="protein sequence ID" value="CDW51892.1"/>
    <property type="molecule type" value="Genomic_DNA"/>
</dbReference>
<feature type="non-terminal residue" evidence="1">
    <location>
        <position position="1"/>
    </location>
</feature>
<dbReference type="AlphaFoldDB" id="A0A077YUW8"/>
<keyword evidence="2" id="KW-1185">Reference proteome</keyword>